<dbReference type="OrthoDB" id="6191410at2"/>
<keyword evidence="2" id="KW-0489">Methyltransferase</keyword>
<evidence type="ECO:0000259" key="1">
    <source>
        <dbReference type="Pfam" id="PF08241"/>
    </source>
</evidence>
<dbReference type="EMBL" id="SMCO01000005">
    <property type="protein sequence ID" value="TCV87351.1"/>
    <property type="molecule type" value="Genomic_DNA"/>
</dbReference>
<evidence type="ECO:0000313" key="2">
    <source>
        <dbReference type="EMBL" id="TCV87351.1"/>
    </source>
</evidence>
<dbReference type="InterPro" id="IPR029063">
    <property type="entry name" value="SAM-dependent_MTases_sf"/>
</dbReference>
<keyword evidence="2" id="KW-0808">Transferase</keyword>
<dbReference type="Proteomes" id="UP000295367">
    <property type="component" value="Unassembled WGS sequence"/>
</dbReference>
<organism evidence="2 3">
    <name type="scientific">Sulfurirhabdus autotrophica</name>
    <dbReference type="NCBI Taxonomy" id="1706046"/>
    <lineage>
        <taxon>Bacteria</taxon>
        <taxon>Pseudomonadati</taxon>
        <taxon>Pseudomonadota</taxon>
        <taxon>Betaproteobacteria</taxon>
        <taxon>Nitrosomonadales</taxon>
        <taxon>Sulfuricellaceae</taxon>
        <taxon>Sulfurirhabdus</taxon>
    </lineage>
</organism>
<dbReference type="InterPro" id="IPR013216">
    <property type="entry name" value="Methyltransf_11"/>
</dbReference>
<accession>A0A4R3Y773</accession>
<reference evidence="2 3" key="1">
    <citation type="submission" date="2019-03" db="EMBL/GenBank/DDBJ databases">
        <title>Genomic Encyclopedia of Type Strains, Phase IV (KMG-IV): sequencing the most valuable type-strain genomes for metagenomic binning, comparative biology and taxonomic classification.</title>
        <authorList>
            <person name="Goeker M."/>
        </authorList>
    </citation>
    <scope>NUCLEOTIDE SEQUENCE [LARGE SCALE GENOMIC DNA]</scope>
    <source>
        <strain evidence="2 3">DSM 100309</strain>
    </source>
</reference>
<gene>
    <name evidence="2" type="ORF">EDC63_10516</name>
</gene>
<dbReference type="AlphaFoldDB" id="A0A4R3Y773"/>
<dbReference type="RefSeq" id="WP_124945654.1">
    <property type="nucleotide sequence ID" value="NZ_BHVT01000017.1"/>
</dbReference>
<protein>
    <submittedName>
        <fullName evidence="2">Methyltransferase family protein</fullName>
    </submittedName>
</protein>
<name>A0A4R3Y773_9PROT</name>
<dbReference type="GO" id="GO:0032259">
    <property type="term" value="P:methylation"/>
    <property type="evidence" value="ECO:0007669"/>
    <property type="project" value="UniProtKB-KW"/>
</dbReference>
<comment type="caution">
    <text evidence="2">The sequence shown here is derived from an EMBL/GenBank/DDBJ whole genome shotgun (WGS) entry which is preliminary data.</text>
</comment>
<dbReference type="Pfam" id="PF08241">
    <property type="entry name" value="Methyltransf_11"/>
    <property type="match status" value="1"/>
</dbReference>
<sequence length="248" mass="28643">MKNAYDWFQSPLGHYLLEREQACFDRMVADIFGFNALQLGLPQVDFLRKNRIPFHFTAGSEALVQLQTDFSHLAIASQSVDLMVLPHVLEFNTNPHQVLREVERVLMPEGHVVISGFNPWSMWGAWHLVRKSSNEYPWCGKFISLTRLKDWLALLGLEVIDSSLCCYAPPVNSEGWLSRTQFMEPAGDRWWVMGGGVYFIQAKKRVHSMRVIMPRWQDKMAREKSLAPATQQVVNFKTQSRELTENDN</sequence>
<keyword evidence="3" id="KW-1185">Reference proteome</keyword>
<dbReference type="SUPFAM" id="SSF53335">
    <property type="entry name" value="S-adenosyl-L-methionine-dependent methyltransferases"/>
    <property type="match status" value="1"/>
</dbReference>
<proteinExistence type="predicted"/>
<dbReference type="Gene3D" id="3.40.50.150">
    <property type="entry name" value="Vaccinia Virus protein VP39"/>
    <property type="match status" value="1"/>
</dbReference>
<dbReference type="GO" id="GO:0008757">
    <property type="term" value="F:S-adenosylmethionine-dependent methyltransferase activity"/>
    <property type="evidence" value="ECO:0007669"/>
    <property type="project" value="InterPro"/>
</dbReference>
<feature type="domain" description="Methyltransferase type 11" evidence="1">
    <location>
        <begin position="64"/>
        <end position="114"/>
    </location>
</feature>
<evidence type="ECO:0000313" key="3">
    <source>
        <dbReference type="Proteomes" id="UP000295367"/>
    </source>
</evidence>